<dbReference type="EMBL" id="FMHT01000003">
    <property type="protein sequence ID" value="SCL17979.1"/>
    <property type="molecule type" value="Genomic_DNA"/>
</dbReference>
<evidence type="ECO:0000256" key="6">
    <source>
        <dbReference type="SAM" id="MobiDB-lite"/>
    </source>
</evidence>
<dbReference type="AlphaFoldDB" id="A0A1C6RLE1"/>
<feature type="transmembrane region" description="Helical" evidence="7">
    <location>
        <begin position="297"/>
        <end position="314"/>
    </location>
</feature>
<dbReference type="SUPFAM" id="SSF103473">
    <property type="entry name" value="MFS general substrate transporter"/>
    <property type="match status" value="1"/>
</dbReference>
<dbReference type="Pfam" id="PF07690">
    <property type="entry name" value="MFS_1"/>
    <property type="match status" value="1"/>
</dbReference>
<dbReference type="PANTHER" id="PTHR23513:SF11">
    <property type="entry name" value="STAPHYLOFERRIN A TRANSPORTER"/>
    <property type="match status" value="1"/>
</dbReference>
<evidence type="ECO:0000256" key="3">
    <source>
        <dbReference type="ARBA" id="ARBA00022692"/>
    </source>
</evidence>
<proteinExistence type="predicted"/>
<organism evidence="8 9">
    <name type="scientific">Micromonospora nigra</name>
    <dbReference type="NCBI Taxonomy" id="145857"/>
    <lineage>
        <taxon>Bacteria</taxon>
        <taxon>Bacillati</taxon>
        <taxon>Actinomycetota</taxon>
        <taxon>Actinomycetes</taxon>
        <taxon>Micromonosporales</taxon>
        <taxon>Micromonosporaceae</taxon>
        <taxon>Micromonospora</taxon>
    </lineage>
</organism>
<evidence type="ECO:0000313" key="8">
    <source>
        <dbReference type="EMBL" id="SCL17979.1"/>
    </source>
</evidence>
<keyword evidence="3 7" id="KW-0812">Transmembrane</keyword>
<feature type="transmembrane region" description="Helical" evidence="7">
    <location>
        <begin position="355"/>
        <end position="377"/>
    </location>
</feature>
<feature type="transmembrane region" description="Helical" evidence="7">
    <location>
        <begin position="97"/>
        <end position="119"/>
    </location>
</feature>
<evidence type="ECO:0000256" key="5">
    <source>
        <dbReference type="ARBA" id="ARBA00023136"/>
    </source>
</evidence>
<reference evidence="8 9" key="1">
    <citation type="submission" date="2016-06" db="EMBL/GenBank/DDBJ databases">
        <authorList>
            <person name="Kjaerup R.B."/>
            <person name="Dalgaard T.S."/>
            <person name="Juul-Madsen H.R."/>
        </authorList>
    </citation>
    <scope>NUCLEOTIDE SEQUENCE [LARGE SCALE GENOMIC DNA]</scope>
    <source>
        <strain evidence="8 9">DSM 43818</strain>
    </source>
</reference>
<name>A0A1C6RLE1_9ACTN</name>
<dbReference type="PANTHER" id="PTHR23513">
    <property type="entry name" value="INTEGRAL MEMBRANE EFFLUX PROTEIN-RELATED"/>
    <property type="match status" value="1"/>
</dbReference>
<dbReference type="Proteomes" id="UP000199699">
    <property type="component" value="Unassembled WGS sequence"/>
</dbReference>
<accession>A0A1C6RLE1</accession>
<dbReference type="GO" id="GO:0022857">
    <property type="term" value="F:transmembrane transporter activity"/>
    <property type="evidence" value="ECO:0007669"/>
    <property type="project" value="InterPro"/>
</dbReference>
<dbReference type="InterPro" id="IPR011701">
    <property type="entry name" value="MFS"/>
</dbReference>
<feature type="transmembrane region" description="Helical" evidence="7">
    <location>
        <begin position="55"/>
        <end position="77"/>
    </location>
</feature>
<feature type="transmembrane region" description="Helical" evidence="7">
    <location>
        <begin position="264"/>
        <end position="285"/>
    </location>
</feature>
<feature type="transmembrane region" description="Helical" evidence="7">
    <location>
        <begin position="217"/>
        <end position="244"/>
    </location>
</feature>
<feature type="transmembrane region" description="Helical" evidence="7">
    <location>
        <begin position="383"/>
        <end position="403"/>
    </location>
</feature>
<keyword evidence="2" id="KW-1003">Cell membrane</keyword>
<evidence type="ECO:0000256" key="7">
    <source>
        <dbReference type="SAM" id="Phobius"/>
    </source>
</evidence>
<keyword evidence="5 7" id="KW-0472">Membrane</keyword>
<evidence type="ECO:0000256" key="2">
    <source>
        <dbReference type="ARBA" id="ARBA00022475"/>
    </source>
</evidence>
<comment type="subcellular location">
    <subcellularLocation>
        <location evidence="1">Cell membrane</location>
        <topology evidence="1">Multi-pass membrane protein</topology>
    </subcellularLocation>
</comment>
<feature type="transmembrane region" description="Helical" evidence="7">
    <location>
        <begin position="320"/>
        <end position="343"/>
    </location>
</feature>
<evidence type="ECO:0000313" key="9">
    <source>
        <dbReference type="Proteomes" id="UP000199699"/>
    </source>
</evidence>
<feature type="region of interest" description="Disordered" evidence="6">
    <location>
        <begin position="425"/>
        <end position="459"/>
    </location>
</feature>
<sequence>MSDERPSPEGPATFREVFAQREYRAIFAASTLSWIGDYLARAAVTLLIYQETQSVALSAAAFAASYLPWLVGGPLLATIAERHPYRQVMVVCDVVRAALMVAIAIPGMPVEVILLLLFATTLANPPSQAAKSALIPLVLTGDRLVVGLSLNASMGQAAQVVGYLLGAGLATVSPTAALLVNATTFLSSAVLVRLGVDDHPPAMTSAHRSHLLRETAAGFRLVFGNPVLRSIAVLVFSAMLFSIVPEGLAAAWANERADGGLDAGAAQAVIMAAGPVGFILGGLVISRAFAPARRLALIRPLAVLAPLMLVPSLLDPPPVVVAVLAAACGFAVAGLMPVANGLFVQALPNGFRARAFGVMATGVQVIQGMAVLVTGLLAERFPIPAVVGVWSAAGVVLMSVVALRWPSGSTIDAAVTAARQAGGVGVPPGPVAAPRAPRRGTANLPAPGGPASRADVTSP</sequence>
<dbReference type="Gene3D" id="1.20.1250.20">
    <property type="entry name" value="MFS general substrate transporter like domains"/>
    <property type="match status" value="1"/>
</dbReference>
<dbReference type="InterPro" id="IPR036259">
    <property type="entry name" value="MFS_trans_sf"/>
</dbReference>
<keyword evidence="9" id="KW-1185">Reference proteome</keyword>
<protein>
    <submittedName>
        <fullName evidence="8">Major Facilitator Superfamily protein</fullName>
    </submittedName>
</protein>
<dbReference type="STRING" id="145857.GA0070616_1401"/>
<gene>
    <name evidence="8" type="ORF">GA0070616_1401</name>
</gene>
<dbReference type="GO" id="GO:0005886">
    <property type="term" value="C:plasma membrane"/>
    <property type="evidence" value="ECO:0007669"/>
    <property type="project" value="UniProtKB-SubCell"/>
</dbReference>
<keyword evidence="4 7" id="KW-1133">Transmembrane helix</keyword>
<dbReference type="CDD" id="cd06173">
    <property type="entry name" value="MFS_MefA_like"/>
    <property type="match status" value="1"/>
</dbReference>
<evidence type="ECO:0000256" key="1">
    <source>
        <dbReference type="ARBA" id="ARBA00004651"/>
    </source>
</evidence>
<evidence type="ECO:0000256" key="4">
    <source>
        <dbReference type="ARBA" id="ARBA00022989"/>
    </source>
</evidence>